<accession>A0ABV3TE66</accession>
<dbReference type="Proteomes" id="UP001556709">
    <property type="component" value="Unassembled WGS sequence"/>
</dbReference>
<gene>
    <name evidence="2" type="ORF">V6X73_09445</name>
</gene>
<evidence type="ECO:0000313" key="3">
    <source>
        <dbReference type="Proteomes" id="UP001556709"/>
    </source>
</evidence>
<feature type="domain" description="Major tropism determinant second" evidence="1">
    <location>
        <begin position="151"/>
        <end position="250"/>
    </location>
</feature>
<evidence type="ECO:0000259" key="1">
    <source>
        <dbReference type="Pfam" id="PF21916"/>
    </source>
</evidence>
<name>A0ABV3TE66_9GAMM</name>
<proteinExistence type="predicted"/>
<dbReference type="InterPro" id="IPR042095">
    <property type="entry name" value="SUMF_sf"/>
</dbReference>
<dbReference type="Pfam" id="PF21916">
    <property type="entry name" value="mtd_2nd"/>
    <property type="match status" value="1"/>
</dbReference>
<sequence>MTITKITALPPAPVITDTESQFASKASAFVSALDGFVTDANALASDVDSALAGSLVQFDGFAGVWSAGTFNSGQVVFHTPSDAFYIALQDGETAEPPGGNWRQLGTAESTSYDNTTSGLAATDVQAAIDEVAAASPSGYFAKANRDSVAWNKTGNDTAETGQTIYVEVGGSVLEIASGTSIAMPTLSAGTDYAIWVAPDGTLEADASFNVAPTAGGRRIGGFHYAPGGNASFSLNAGDGGTTPQINEFSFYDLKWRPSVADPRGLTLVGDGAFWCGIYHLAGDHLVGPPHRHGVNPARDGNPPDLIDGSGNYPDAQPMNIFESLWYHGFRTPRVEDFQLLAFGTKEAASRGSDPGTTGLPGGSTDAQFTSHWGVIQSTGVISLWSNDSILSSSAQTLPNPSRGNRFRVVRFATLGGAWPNGSESGSRYVNTDPAPDSNAGLGGRGVCDHLILE</sequence>
<dbReference type="RefSeq" id="WP_367991190.1">
    <property type="nucleotide sequence ID" value="NZ_JBAKFM010000005.1"/>
</dbReference>
<dbReference type="EMBL" id="JBAKFM010000005">
    <property type="protein sequence ID" value="MEX0469950.1"/>
    <property type="molecule type" value="Genomic_DNA"/>
</dbReference>
<dbReference type="InterPro" id="IPR054114">
    <property type="entry name" value="Mtd_2nd"/>
</dbReference>
<dbReference type="Gene3D" id="2.80.20.10">
    <property type="entry name" value="Tail fiber receptor-binding protein"/>
    <property type="match status" value="1"/>
</dbReference>
<dbReference type="SUPFAM" id="SSF56436">
    <property type="entry name" value="C-type lectin-like"/>
    <property type="match status" value="1"/>
</dbReference>
<protein>
    <recommendedName>
        <fullName evidence="1">Major tropism determinant second domain-containing protein</fullName>
    </recommendedName>
</protein>
<evidence type="ECO:0000313" key="2">
    <source>
        <dbReference type="EMBL" id="MEX0469950.1"/>
    </source>
</evidence>
<comment type="caution">
    <text evidence="2">The sequence shown here is derived from an EMBL/GenBank/DDBJ whole genome shotgun (WGS) entry which is preliminary data.</text>
</comment>
<organism evidence="2 3">
    <name type="scientific">Spiribacter pallidus</name>
    <dbReference type="NCBI Taxonomy" id="1987936"/>
    <lineage>
        <taxon>Bacteria</taxon>
        <taxon>Pseudomonadati</taxon>
        <taxon>Pseudomonadota</taxon>
        <taxon>Gammaproteobacteria</taxon>
        <taxon>Chromatiales</taxon>
        <taxon>Ectothiorhodospiraceae</taxon>
        <taxon>Spiribacter</taxon>
    </lineage>
</organism>
<dbReference type="SUPFAM" id="SSF141658">
    <property type="entry name" value="Bacteriophage trimeric proteins domain"/>
    <property type="match status" value="1"/>
</dbReference>
<dbReference type="InterPro" id="IPR016187">
    <property type="entry name" value="CTDL_fold"/>
</dbReference>
<keyword evidence="3" id="KW-1185">Reference proteome</keyword>
<dbReference type="Gene3D" id="3.90.1580.10">
    <property type="entry name" value="paralog of FGE (formylglycine-generating enzyme)"/>
    <property type="match status" value="1"/>
</dbReference>
<reference evidence="2 3" key="1">
    <citation type="submission" date="2024-02" db="EMBL/GenBank/DDBJ databases">
        <title>New especies of Spiribacter isolated from saline water.</title>
        <authorList>
            <person name="Leon M.J."/>
            <person name="De La Haba R."/>
            <person name="Sanchez-Porro C."/>
            <person name="Ventosa A."/>
        </authorList>
    </citation>
    <scope>NUCLEOTIDE SEQUENCE [LARGE SCALE GENOMIC DNA]</scope>
    <source>
        <strain evidence="3">ag22IC6-390</strain>
    </source>
</reference>